<keyword evidence="5" id="KW-0408">Iron</keyword>
<dbReference type="Gene3D" id="3.30.70.20">
    <property type="match status" value="2"/>
</dbReference>
<evidence type="ECO:0000256" key="5">
    <source>
        <dbReference type="ARBA" id="ARBA00023004"/>
    </source>
</evidence>
<dbReference type="Pfam" id="PF04976">
    <property type="entry name" value="DmsC"/>
    <property type="match status" value="1"/>
</dbReference>
<keyword evidence="7" id="KW-0812">Transmembrane</keyword>
<dbReference type="PANTHER" id="PTHR43545">
    <property type="entry name" value="FORMATE DEHYDROGENASE, NITRATE-INDUCIBLE, IRON-SULFUR SUBUNIT"/>
    <property type="match status" value="1"/>
</dbReference>
<keyword evidence="2" id="KW-0004">4Fe-4S</keyword>
<feature type="transmembrane region" description="Helical" evidence="7">
    <location>
        <begin position="266"/>
        <end position="288"/>
    </location>
</feature>
<dbReference type="OrthoDB" id="9810688at2"/>
<dbReference type="GO" id="GO:0046872">
    <property type="term" value="F:metal ion binding"/>
    <property type="evidence" value="ECO:0007669"/>
    <property type="project" value="UniProtKB-KW"/>
</dbReference>
<keyword evidence="10" id="KW-1185">Reference proteome</keyword>
<evidence type="ECO:0000259" key="8">
    <source>
        <dbReference type="PROSITE" id="PS51379"/>
    </source>
</evidence>
<name>A0A1D8AZ90_9BACT</name>
<accession>A0A1D8AZ90</accession>
<dbReference type="KEGG" id="obg:Verru16b_03271"/>
<evidence type="ECO:0000256" key="7">
    <source>
        <dbReference type="SAM" id="Phobius"/>
    </source>
</evidence>
<keyword evidence="3" id="KW-0479">Metal-binding</keyword>
<gene>
    <name evidence="9" type="primary">dmsB</name>
    <name evidence="9" type="ORF">Verru16b_03271</name>
</gene>
<comment type="subcellular location">
    <subcellularLocation>
        <location evidence="1">Cell envelope</location>
    </subcellularLocation>
</comment>
<dbReference type="GO" id="GO:0016020">
    <property type="term" value="C:membrane"/>
    <property type="evidence" value="ECO:0007669"/>
    <property type="project" value="InterPro"/>
</dbReference>
<evidence type="ECO:0000313" key="9">
    <source>
        <dbReference type="EMBL" id="AOS46174.1"/>
    </source>
</evidence>
<feature type="domain" description="4Fe-4S ferredoxin-type" evidence="8">
    <location>
        <begin position="141"/>
        <end position="170"/>
    </location>
</feature>
<keyword evidence="7" id="KW-0472">Membrane</keyword>
<dbReference type="GO" id="GO:0030313">
    <property type="term" value="C:cell envelope"/>
    <property type="evidence" value="ECO:0007669"/>
    <property type="project" value="UniProtKB-SubCell"/>
</dbReference>
<feature type="transmembrane region" description="Helical" evidence="7">
    <location>
        <begin position="367"/>
        <end position="385"/>
    </location>
</feature>
<keyword evidence="6" id="KW-0411">Iron-sulfur</keyword>
<dbReference type="SUPFAM" id="SSF54862">
    <property type="entry name" value="4Fe-4S ferredoxins"/>
    <property type="match status" value="1"/>
</dbReference>
<dbReference type="InterPro" id="IPR051555">
    <property type="entry name" value="FDH_Electron_Transfer_Unit"/>
</dbReference>
<sequence length="515" mass="55077">MVARRKQPPLLNLVEELLAEQSRLQTPVARASIAHDQLSSLRSQISNYQSLIPLSTPGPGEQYAFEVDLDACSGCKACVVACHSLNGLDDGEAWRDVGLVAGGSGAAPYQQTITTACHHCADPACLNGCPVLAYEKAPLTGIVRHLDDQCIGCQYCILKCPYDVPKYNERLGIVRKCDLCHQRLAVGEAPACAQACPTHAIKIVTVTVSPIANLKSEISNPDFLPSAPDPSYTQPTTRYVTQRPVPANTRAADATLLRPQPAHWPLVILLTLLPFAICLQTVLLTPLAAGAPALLRWLPLALGATGLGAATLHLGQPLRAWRVFLGLRRSWFSREAVLFGAWFGLTGAAALLPFVLPRPGLTDSLALAAAVTGLLGLGCSVMIYVDTRRQFWRLSHTAPRLLGTGLVLALATVAPVTAALVLFAKLVIESLSLPGASTSARLLRGPLRRATILRYTLGLLAFLALLARSTPEHVTYYVTVAGLLAGEGVERSLFFRAVDAPKMPGQPDPRRPGHP</sequence>
<evidence type="ECO:0000256" key="1">
    <source>
        <dbReference type="ARBA" id="ARBA00004196"/>
    </source>
</evidence>
<feature type="domain" description="4Fe-4S ferredoxin-type" evidence="8">
    <location>
        <begin position="63"/>
        <end position="93"/>
    </location>
</feature>
<dbReference type="Pfam" id="PF13247">
    <property type="entry name" value="Fer4_11"/>
    <property type="match status" value="1"/>
</dbReference>
<proteinExistence type="predicted"/>
<evidence type="ECO:0000313" key="10">
    <source>
        <dbReference type="Proteomes" id="UP000095228"/>
    </source>
</evidence>
<feature type="transmembrane region" description="Helical" evidence="7">
    <location>
        <begin position="448"/>
        <end position="467"/>
    </location>
</feature>
<dbReference type="EMBL" id="CP016094">
    <property type="protein sequence ID" value="AOS46174.1"/>
    <property type="molecule type" value="Genomic_DNA"/>
</dbReference>
<evidence type="ECO:0000256" key="2">
    <source>
        <dbReference type="ARBA" id="ARBA00022485"/>
    </source>
</evidence>
<keyword evidence="7" id="KW-1133">Transmembrane helix</keyword>
<dbReference type="GO" id="GO:0051539">
    <property type="term" value="F:4 iron, 4 sulfur cluster binding"/>
    <property type="evidence" value="ECO:0007669"/>
    <property type="project" value="UniProtKB-KW"/>
</dbReference>
<dbReference type="InterPro" id="IPR007059">
    <property type="entry name" value="DmsC"/>
</dbReference>
<reference evidence="9 10" key="1">
    <citation type="submission" date="2016-06" db="EMBL/GenBank/DDBJ databases">
        <title>Three novel species with peptidoglycan cell walls form the new genus Lacunisphaera gen. nov. in the family Opitutaceae of the verrucomicrobial subdivision 4.</title>
        <authorList>
            <person name="Rast P."/>
            <person name="Gloeckner I."/>
            <person name="Jogler M."/>
            <person name="Boedeker C."/>
            <person name="Jeske O."/>
            <person name="Wiegand S."/>
            <person name="Reinhardt R."/>
            <person name="Schumann P."/>
            <person name="Rohde M."/>
            <person name="Spring S."/>
            <person name="Gloeckner F.O."/>
            <person name="Jogler C."/>
        </authorList>
    </citation>
    <scope>NUCLEOTIDE SEQUENCE [LARGE SCALE GENOMIC DNA]</scope>
    <source>
        <strain evidence="9 10">IG16b</strain>
    </source>
</reference>
<feature type="transmembrane region" description="Helical" evidence="7">
    <location>
        <begin position="336"/>
        <end position="355"/>
    </location>
</feature>
<dbReference type="InterPro" id="IPR017900">
    <property type="entry name" value="4Fe4S_Fe_S_CS"/>
</dbReference>
<evidence type="ECO:0000256" key="6">
    <source>
        <dbReference type="ARBA" id="ARBA00023014"/>
    </source>
</evidence>
<keyword evidence="4" id="KW-0677">Repeat</keyword>
<dbReference type="PROSITE" id="PS00198">
    <property type="entry name" value="4FE4S_FER_1"/>
    <property type="match status" value="1"/>
</dbReference>
<dbReference type="AlphaFoldDB" id="A0A1D8AZ90"/>
<feature type="transmembrane region" description="Helical" evidence="7">
    <location>
        <begin position="406"/>
        <end position="428"/>
    </location>
</feature>
<evidence type="ECO:0000256" key="4">
    <source>
        <dbReference type="ARBA" id="ARBA00022737"/>
    </source>
</evidence>
<evidence type="ECO:0000256" key="3">
    <source>
        <dbReference type="ARBA" id="ARBA00022723"/>
    </source>
</evidence>
<dbReference type="STRING" id="1838286.Verru16b_03271"/>
<dbReference type="PROSITE" id="PS51379">
    <property type="entry name" value="4FE4S_FER_2"/>
    <property type="match status" value="2"/>
</dbReference>
<dbReference type="PATRIC" id="fig|1838286.3.peg.3310"/>
<dbReference type="CDD" id="cd16371">
    <property type="entry name" value="DMSOR_beta_like"/>
    <property type="match status" value="1"/>
</dbReference>
<organism evidence="9 10">
    <name type="scientific">Lacunisphaera limnophila</name>
    <dbReference type="NCBI Taxonomy" id="1838286"/>
    <lineage>
        <taxon>Bacteria</taxon>
        <taxon>Pseudomonadati</taxon>
        <taxon>Verrucomicrobiota</taxon>
        <taxon>Opitutia</taxon>
        <taxon>Opitutales</taxon>
        <taxon>Opitutaceae</taxon>
        <taxon>Lacunisphaera</taxon>
    </lineage>
</organism>
<dbReference type="GO" id="GO:0019645">
    <property type="term" value="P:anaerobic electron transport chain"/>
    <property type="evidence" value="ECO:0007669"/>
    <property type="project" value="InterPro"/>
</dbReference>
<protein>
    <submittedName>
        <fullName evidence="9">Anaerobic dimethyl sulfoxide reductase chain B</fullName>
    </submittedName>
</protein>
<feature type="transmembrane region" description="Helical" evidence="7">
    <location>
        <begin position="294"/>
        <end position="315"/>
    </location>
</feature>
<dbReference type="RefSeq" id="WP_069963254.1">
    <property type="nucleotide sequence ID" value="NZ_CP016094.1"/>
</dbReference>
<dbReference type="PANTHER" id="PTHR43545:SF6">
    <property type="entry name" value="FORMATE DEHYDROGENASE, NITRATE-INDUCIBLE, IRON-SULFUR SUBUNIT"/>
    <property type="match status" value="1"/>
</dbReference>
<dbReference type="Proteomes" id="UP000095228">
    <property type="component" value="Chromosome"/>
</dbReference>
<dbReference type="InterPro" id="IPR017896">
    <property type="entry name" value="4Fe4S_Fe-S-bd"/>
</dbReference>